<keyword evidence="4" id="KW-0378">Hydrolase</keyword>
<dbReference type="GO" id="GO:0004386">
    <property type="term" value="F:helicase activity"/>
    <property type="evidence" value="ECO:0007669"/>
    <property type="project" value="UniProtKB-KW"/>
</dbReference>
<feature type="compositionally biased region" description="Basic and acidic residues" evidence="1">
    <location>
        <begin position="845"/>
        <end position="863"/>
    </location>
</feature>
<keyword evidence="4" id="KW-0067">ATP-binding</keyword>
<dbReference type="EMBL" id="CAMXCT030000569">
    <property type="protein sequence ID" value="CAL4767917.1"/>
    <property type="molecule type" value="Genomic_DNA"/>
</dbReference>
<reference evidence="2" key="1">
    <citation type="submission" date="2022-10" db="EMBL/GenBank/DDBJ databases">
        <authorList>
            <person name="Chen Y."/>
            <person name="Dougan E. K."/>
            <person name="Chan C."/>
            <person name="Rhodes N."/>
            <person name="Thang M."/>
        </authorList>
    </citation>
    <scope>NUCLEOTIDE SEQUENCE</scope>
</reference>
<dbReference type="Gene3D" id="3.40.50.300">
    <property type="entry name" value="P-loop containing nucleotide triphosphate hydrolases"/>
    <property type="match status" value="1"/>
</dbReference>
<evidence type="ECO:0000313" key="5">
    <source>
        <dbReference type="Proteomes" id="UP001152797"/>
    </source>
</evidence>
<dbReference type="AlphaFoldDB" id="A0A9P1BXY5"/>
<name>A0A9P1BXY5_9DINO</name>
<keyword evidence="5" id="KW-1185">Reference proteome</keyword>
<proteinExistence type="predicted"/>
<evidence type="ECO:0000313" key="2">
    <source>
        <dbReference type="EMBL" id="CAI3980605.1"/>
    </source>
</evidence>
<sequence length="863" mass="96878">MGWLLLETGQKDNDVKFFQNFRGFYDDELKASNTCFARKNWGFGPADTFAVEVAVRNAMLQAQKKLKEAVQKGGLVVESDNEHEDEPYLRPAELPKVAFTFLDPNLVPETPAQMARRLACESGAAWDQQQYNMIVLCISPLQQVWDFATQANRLGEWDLPEGRLTLIRDSGVSPMRIFGHGAGGSGKTFCLTQVVLPTYDWFMPGQCRRQASQNAAARLIEGETMHARAGLTKNAKFTLEEPSRKLKDKLKNAWGQAVLVYNDEVGAAAPGLYGTLSSRAYWGKRAAGQVEDVGPQKAPFGDPLLHVDAGDFAQLRPVPRGSPSLMEAFLMDRDEYKKEQRVRPLTDMERLGLKTFDLVAANCVEFQGTYRFKPKDPLLKLLQIMRTVGGARVPESLRRQVLSRVQLGSEDPRIKPTYRFPSSVLGEKASTNNFCNGMFSAVNWEQVARMQQISAARNARTSLGPVAWQNSTTGQPQYLWQTFCPYLNRTAWGIAAVIAKSLGRQLGPPGQLLFFAQRVDRAHVQQHAHDQDALLRSALLHVNMTDTGKLLGFCPLFVGMQVKVTHKLAPPHVVQEATGEVLAIGFHEQESFGLPKQMQRPGAMPHDTHPCWKKWWVKLDLLPRWVEIRFHGCAVDFTQTGRPGVYVVEPTNADWELRYQASKVINHPNEKPVRRRGPRINVRLRSSQLPLAPAGIGTFNNMQGKTAKDEASVPMGHTVDLKLLDSNDDKWLHYYMILGRATCLATTLLLNFPEGDAGEPDWTVFETGPPEYLTHVFAELQRRSSSTAKLVIQQLATLKVFPPFASLPLKRPCDTGGRYLYHAAEWDAAVTTTKKRKPSEMPRSLLERLERRAEEPPRQRRCG</sequence>
<accession>A0A9P1BXY5</accession>
<feature type="region of interest" description="Disordered" evidence="1">
    <location>
        <begin position="832"/>
        <end position="863"/>
    </location>
</feature>
<keyword evidence="4" id="KW-0347">Helicase</keyword>
<dbReference type="EMBL" id="CAMXCT020000569">
    <property type="protein sequence ID" value="CAL1133980.1"/>
    <property type="molecule type" value="Genomic_DNA"/>
</dbReference>
<organism evidence="2">
    <name type="scientific">Cladocopium goreaui</name>
    <dbReference type="NCBI Taxonomy" id="2562237"/>
    <lineage>
        <taxon>Eukaryota</taxon>
        <taxon>Sar</taxon>
        <taxon>Alveolata</taxon>
        <taxon>Dinophyceae</taxon>
        <taxon>Suessiales</taxon>
        <taxon>Symbiodiniaceae</taxon>
        <taxon>Cladocopium</taxon>
    </lineage>
</organism>
<protein>
    <submittedName>
        <fullName evidence="4">ATP-dependent DNA helicase</fullName>
    </submittedName>
</protein>
<reference evidence="3" key="2">
    <citation type="submission" date="2024-04" db="EMBL/GenBank/DDBJ databases">
        <authorList>
            <person name="Chen Y."/>
            <person name="Shah S."/>
            <person name="Dougan E. K."/>
            <person name="Thang M."/>
            <person name="Chan C."/>
        </authorList>
    </citation>
    <scope>NUCLEOTIDE SEQUENCE [LARGE SCALE GENOMIC DNA]</scope>
</reference>
<dbReference type="EMBL" id="CAMXCT010000569">
    <property type="protein sequence ID" value="CAI3980605.1"/>
    <property type="molecule type" value="Genomic_DNA"/>
</dbReference>
<dbReference type="InterPro" id="IPR027417">
    <property type="entry name" value="P-loop_NTPase"/>
</dbReference>
<evidence type="ECO:0000256" key="1">
    <source>
        <dbReference type="SAM" id="MobiDB-lite"/>
    </source>
</evidence>
<dbReference type="Proteomes" id="UP001152797">
    <property type="component" value="Unassembled WGS sequence"/>
</dbReference>
<gene>
    <name evidence="2" type="ORF">C1SCF055_LOCUS8468</name>
</gene>
<evidence type="ECO:0000313" key="3">
    <source>
        <dbReference type="EMBL" id="CAL1133980.1"/>
    </source>
</evidence>
<keyword evidence="4" id="KW-0547">Nucleotide-binding</keyword>
<comment type="caution">
    <text evidence="2">The sequence shown here is derived from an EMBL/GenBank/DDBJ whole genome shotgun (WGS) entry which is preliminary data.</text>
</comment>
<evidence type="ECO:0000313" key="4">
    <source>
        <dbReference type="EMBL" id="CAL4767917.1"/>
    </source>
</evidence>
<dbReference type="OrthoDB" id="440037at2759"/>